<evidence type="ECO:0000313" key="12">
    <source>
        <dbReference type="Proteomes" id="UP000005778"/>
    </source>
</evidence>
<comment type="cofactor">
    <cofactor evidence="1 9">
        <name>Ni(2+)</name>
        <dbReference type="ChEBI" id="CHEBI:49786"/>
    </cofactor>
</comment>
<organism evidence="11 12">
    <name type="scientific">Desulfobacter postgatei 2ac9</name>
    <dbReference type="NCBI Taxonomy" id="879212"/>
    <lineage>
        <taxon>Bacteria</taxon>
        <taxon>Pseudomonadati</taxon>
        <taxon>Thermodesulfobacteriota</taxon>
        <taxon>Desulfobacteria</taxon>
        <taxon>Desulfobacterales</taxon>
        <taxon>Desulfobacteraceae</taxon>
        <taxon>Desulfobacter</taxon>
    </lineage>
</organism>
<evidence type="ECO:0000256" key="10">
    <source>
        <dbReference type="RuleBase" id="RU003896"/>
    </source>
</evidence>
<keyword evidence="8 10" id="KW-0560">Oxidoreductase</keyword>
<evidence type="ECO:0000256" key="5">
    <source>
        <dbReference type="ARBA" id="ARBA00022596"/>
    </source>
</evidence>
<comment type="subcellular location">
    <subcellularLocation>
        <location evidence="2">Periplasm</location>
    </subcellularLocation>
</comment>
<protein>
    <submittedName>
        <fullName evidence="11">Ni,Fe-hydrogenase I large subunit</fullName>
    </submittedName>
</protein>
<dbReference type="InterPro" id="IPR018194">
    <property type="entry name" value="Ni-dep_hyd_lsu_Ni_BS"/>
</dbReference>
<reference evidence="11 12" key="1">
    <citation type="submission" date="2011-09" db="EMBL/GenBank/DDBJ databases">
        <authorList>
            <consortium name="US DOE Joint Genome Institute (JGI-PGF)"/>
            <person name="Lucas S."/>
            <person name="Han J."/>
            <person name="Lapidus A."/>
            <person name="Cheng J.-F."/>
            <person name="Goodwin L."/>
            <person name="Pitluck S."/>
            <person name="Peters L."/>
            <person name="Land M.L."/>
            <person name="Hauser L."/>
            <person name="Orellana R."/>
            <person name="Lovley D."/>
            <person name="Woyke T.J."/>
        </authorList>
    </citation>
    <scope>NUCLEOTIDE SEQUENCE [LARGE SCALE GENOMIC DNA]</scope>
    <source>
        <strain evidence="11 12">2ac9</strain>
    </source>
</reference>
<feature type="binding site" evidence="9">
    <location>
        <position position="497"/>
    </location>
    <ligand>
        <name>Ni(2+)</name>
        <dbReference type="ChEBI" id="CHEBI:49786"/>
    </ligand>
</feature>
<evidence type="ECO:0000256" key="6">
    <source>
        <dbReference type="ARBA" id="ARBA00022723"/>
    </source>
</evidence>
<accession>I5B1Y0</accession>
<dbReference type="OrthoDB" id="9761717at2"/>
<keyword evidence="7" id="KW-0574">Periplasm</keyword>
<keyword evidence="12" id="KW-1185">Reference proteome</keyword>
<feature type="binding site" evidence="9">
    <location>
        <position position="40"/>
    </location>
    <ligand>
        <name>Mg(2+)</name>
        <dbReference type="ChEBI" id="CHEBI:18420"/>
    </ligand>
</feature>
<evidence type="ECO:0000313" key="11">
    <source>
        <dbReference type="EMBL" id="EIM63493.1"/>
    </source>
</evidence>
<feature type="binding site" evidence="9">
    <location>
        <position position="503"/>
    </location>
    <ligand>
        <name>Mg(2+)</name>
        <dbReference type="ChEBI" id="CHEBI:18420"/>
    </ligand>
</feature>
<dbReference type="PROSITE" id="PS00507">
    <property type="entry name" value="NI_HGENASE_L_1"/>
    <property type="match status" value="1"/>
</dbReference>
<dbReference type="InterPro" id="IPR050867">
    <property type="entry name" value="NiFe/NiFeSe_hydrgnase_LSU"/>
</dbReference>
<dbReference type="PROSITE" id="PS00508">
    <property type="entry name" value="NI_HGENASE_L_2"/>
    <property type="match status" value="1"/>
</dbReference>
<dbReference type="RefSeq" id="WP_004072606.1">
    <property type="nucleotide sequence ID" value="NZ_CM001488.1"/>
</dbReference>
<feature type="binding site" evidence="9">
    <location>
        <position position="500"/>
    </location>
    <ligand>
        <name>Fe cation</name>
        <dbReference type="ChEBI" id="CHEBI:24875"/>
    </ligand>
</feature>
<dbReference type="HOGENOM" id="CLU_030087_0_0_7"/>
<dbReference type="Proteomes" id="UP000005778">
    <property type="component" value="Chromosome"/>
</dbReference>
<evidence type="ECO:0000256" key="2">
    <source>
        <dbReference type="ARBA" id="ARBA00004418"/>
    </source>
</evidence>
<dbReference type="InterPro" id="IPR001501">
    <property type="entry name" value="Ni-dep_hyd_lsu"/>
</dbReference>
<sequence>MKIDIGPVTRLEGHLNINTTVENNIITDAKSMGEMFRGFEVFLLGRDPLDAQQITQRICGVCPYAHAIASSYAQEAAYRLRTPPNGRILHNLIQGANHLYDYLLHFYQLSALDFIDVTAITGYTGKDRDLTHLKEWVNHALGSGDSHPAAPFLPRLSGTYVTDADINITALKHYVESLEIQKKANRASAIFGGRFPHATGIFPGGCTRPPDIDAISSYQALIHEVKHFIHHKYLPDLLAVAGAFPEYWHIGQSKGGFMSYGLLPFGPEPDSPRLLSPGVLIDGKVETVKTGAITEDVKFAKYSSPSGLKVTQGRLTPAPHKEGAYSWVKAPRYGGHVLEVGPAARILVDYLQGGNETVKQLVDRFAGMADIRPEQLNSVLGRHLCRAVSAVVIADFLLDQTEQINPSAPFIPEIKIPEAGEGFGLTEASRGALLHYIRIRNYKIDHYECVVPTTWNCSPRDDTGRPGALESALIGTRVEDPAQQIEANRIVHSFDPCLACAVH</sequence>
<name>I5B1Y0_9BACT</name>
<evidence type="ECO:0000256" key="1">
    <source>
        <dbReference type="ARBA" id="ARBA00001967"/>
    </source>
</evidence>
<dbReference type="Pfam" id="PF00374">
    <property type="entry name" value="NiFeSe_Hases"/>
    <property type="match status" value="1"/>
</dbReference>
<dbReference type="GO" id="GO:0042597">
    <property type="term" value="C:periplasmic space"/>
    <property type="evidence" value="ECO:0007669"/>
    <property type="project" value="UniProtKB-SubCell"/>
</dbReference>
<evidence type="ECO:0000256" key="3">
    <source>
        <dbReference type="ARBA" id="ARBA00009292"/>
    </source>
</evidence>
<dbReference type="GO" id="GO:0008901">
    <property type="term" value="F:ferredoxin hydrogenase activity"/>
    <property type="evidence" value="ECO:0007669"/>
    <property type="project" value="InterPro"/>
</dbReference>
<evidence type="ECO:0000256" key="7">
    <source>
        <dbReference type="ARBA" id="ARBA00022764"/>
    </source>
</evidence>
<dbReference type="Gene3D" id="1.10.645.10">
    <property type="entry name" value="Cytochrome-c3 Hydrogenase, chain B"/>
    <property type="match status" value="1"/>
</dbReference>
<comment type="subunit">
    <text evidence="4">Heterodimer of a large and a small subunit.</text>
</comment>
<evidence type="ECO:0000256" key="4">
    <source>
        <dbReference type="ARBA" id="ARBA00011771"/>
    </source>
</evidence>
<dbReference type="eggNOG" id="COG0374">
    <property type="taxonomic scope" value="Bacteria"/>
</dbReference>
<dbReference type="InterPro" id="IPR029014">
    <property type="entry name" value="NiFe-Hase_large"/>
</dbReference>
<keyword evidence="6 9" id="KW-0479">Metal-binding</keyword>
<dbReference type="STRING" id="879212.DespoDRAFT_01563"/>
<comment type="cofactor">
    <cofactor evidence="9">
        <name>Fe cation</name>
        <dbReference type="ChEBI" id="CHEBI:24875"/>
    </cofactor>
</comment>
<keyword evidence="5 9" id="KW-0533">Nickel</keyword>
<evidence type="ECO:0000256" key="9">
    <source>
        <dbReference type="PIRSR" id="PIRSR601501-1"/>
    </source>
</evidence>
<feature type="binding site" evidence="9">
    <location>
        <position position="62"/>
    </location>
    <ligand>
        <name>Mg(2+)</name>
        <dbReference type="ChEBI" id="CHEBI:18420"/>
    </ligand>
</feature>
<keyword evidence="9" id="KW-0460">Magnesium</keyword>
<evidence type="ECO:0000256" key="8">
    <source>
        <dbReference type="ARBA" id="ARBA00023002"/>
    </source>
</evidence>
<dbReference type="GO" id="GO:0016151">
    <property type="term" value="F:nickel cation binding"/>
    <property type="evidence" value="ECO:0007669"/>
    <property type="project" value="InterPro"/>
</dbReference>
<keyword evidence="9" id="KW-0408">Iron</keyword>
<feature type="binding site" evidence="9">
    <location>
        <position position="59"/>
    </location>
    <ligand>
        <name>Ni(2+)</name>
        <dbReference type="ChEBI" id="CHEBI:49786"/>
    </ligand>
</feature>
<gene>
    <name evidence="11" type="ORF">DespoDRAFT_01563</name>
</gene>
<proteinExistence type="inferred from homology"/>
<dbReference type="PANTHER" id="PTHR42958">
    <property type="entry name" value="HYDROGENASE-2 LARGE CHAIN"/>
    <property type="match status" value="1"/>
</dbReference>
<dbReference type="EMBL" id="CM001488">
    <property type="protein sequence ID" value="EIM63493.1"/>
    <property type="molecule type" value="Genomic_DNA"/>
</dbReference>
<dbReference type="FunFam" id="1.10.645.10:FF:000002">
    <property type="entry name" value="Hydrogenase 2 large subunit"/>
    <property type="match status" value="1"/>
</dbReference>
<comment type="similarity">
    <text evidence="3 10">Belongs to the [NiFe]/[NiFeSe] hydrogenase large subunit family.</text>
</comment>
<reference evidence="11 12" key="2">
    <citation type="submission" date="2012-02" db="EMBL/GenBank/DDBJ databases">
        <title>Improved High-Quality Draft sequence of Desulfobacter postgatei 2ac9.</title>
        <authorList>
            <consortium name="US DOE Joint Genome Institute"/>
            <person name="Lucas S."/>
            <person name="Han J."/>
            <person name="Lapidus A."/>
            <person name="Cheng J.-F."/>
            <person name="Goodwin L."/>
            <person name="Pitluck S."/>
            <person name="Peters L."/>
            <person name="Ovchinnikova G."/>
            <person name="Held B."/>
            <person name="Detter J.C."/>
            <person name="Han C."/>
            <person name="Tapia R."/>
            <person name="Land M."/>
            <person name="Hauser L."/>
            <person name="Kyrpides N."/>
            <person name="Ivanova N."/>
            <person name="Pagani I."/>
            <person name="Orellana R."/>
            <person name="Lovley D."/>
            <person name="Woyke T."/>
        </authorList>
    </citation>
    <scope>NUCLEOTIDE SEQUENCE [LARGE SCALE GENOMIC DNA]</scope>
    <source>
        <strain evidence="11 12">2ac9</strain>
    </source>
</reference>
<dbReference type="SUPFAM" id="SSF56762">
    <property type="entry name" value="HydB/Nqo4-like"/>
    <property type="match status" value="1"/>
</dbReference>
<dbReference type="PANTHER" id="PTHR42958:SF2">
    <property type="entry name" value="UPTAKE HYDROGENASE LARGE SUBUNIT"/>
    <property type="match status" value="1"/>
</dbReference>
<dbReference type="AlphaFoldDB" id="I5B1Y0"/>